<proteinExistence type="predicted"/>
<evidence type="ECO:0000313" key="2">
    <source>
        <dbReference type="EMBL" id="MPL80235.1"/>
    </source>
</evidence>
<dbReference type="PROSITE" id="PS51379">
    <property type="entry name" value="4FE4S_FER_2"/>
    <property type="match status" value="2"/>
</dbReference>
<feature type="domain" description="4Fe-4S ferredoxin-type" evidence="1">
    <location>
        <begin position="224"/>
        <end position="256"/>
    </location>
</feature>
<protein>
    <submittedName>
        <fullName evidence="2">Anaerobic sulfite reductase subunit A</fullName>
    </submittedName>
</protein>
<dbReference type="PANTHER" id="PTHR40447:SF1">
    <property type="entry name" value="ANAEROBIC SULFITE REDUCTASE SUBUNIT A"/>
    <property type="match status" value="1"/>
</dbReference>
<dbReference type="EMBL" id="VSSQ01000135">
    <property type="protein sequence ID" value="MPL80235.1"/>
    <property type="molecule type" value="Genomic_DNA"/>
</dbReference>
<accession>A0A644UN19</accession>
<dbReference type="Gene3D" id="1.10.1060.10">
    <property type="entry name" value="Alpha-helical ferredoxin"/>
    <property type="match status" value="1"/>
</dbReference>
<evidence type="ECO:0000259" key="1">
    <source>
        <dbReference type="PROSITE" id="PS51379"/>
    </source>
</evidence>
<dbReference type="InterPro" id="IPR009051">
    <property type="entry name" value="Helical_ferredxn"/>
</dbReference>
<feature type="domain" description="4Fe-4S ferredoxin-type" evidence="1">
    <location>
        <begin position="302"/>
        <end position="335"/>
    </location>
</feature>
<comment type="caution">
    <text evidence="2">The sequence shown here is derived from an EMBL/GenBank/DDBJ whole genome shotgun (WGS) entry which is preliminary data.</text>
</comment>
<dbReference type="SUPFAM" id="SSF46548">
    <property type="entry name" value="alpha-helical ferredoxin"/>
    <property type="match status" value="1"/>
</dbReference>
<gene>
    <name evidence="2" type="primary">asrA_2</name>
    <name evidence="2" type="ORF">SDC9_26131</name>
</gene>
<dbReference type="PANTHER" id="PTHR40447">
    <property type="entry name" value="ANAEROBIC SULFITE REDUCTASE SUBUNIT A"/>
    <property type="match status" value="1"/>
</dbReference>
<name>A0A644UN19_9ZZZZ</name>
<dbReference type="InterPro" id="IPR017900">
    <property type="entry name" value="4Fe4S_Fe_S_CS"/>
</dbReference>
<dbReference type="PROSITE" id="PS00198">
    <property type="entry name" value="4FE4S_FER_1"/>
    <property type="match status" value="1"/>
</dbReference>
<dbReference type="InterPro" id="IPR017896">
    <property type="entry name" value="4Fe4S_Fe-S-bd"/>
</dbReference>
<reference evidence="2" key="1">
    <citation type="submission" date="2019-08" db="EMBL/GenBank/DDBJ databases">
        <authorList>
            <person name="Kucharzyk K."/>
            <person name="Murdoch R.W."/>
            <person name="Higgins S."/>
            <person name="Loffler F."/>
        </authorList>
    </citation>
    <scope>NUCLEOTIDE SEQUENCE</scope>
</reference>
<dbReference type="Pfam" id="PF17179">
    <property type="entry name" value="Fer4_22"/>
    <property type="match status" value="1"/>
</dbReference>
<sequence length="342" mass="38326">MLKINKAKWAELFAALSAQGTLYLPAEVDGKVDFTVWQDGTEVNLQATQTAKSIKNVFFPQIENLLDFKTDGLKLSVEQRMLPEEDTIAFGVRGCDVCSFEVLDKVFLKEPVDAFYKARREHCTIVSLACSAPDETCFCGTFAIDATNPGGDVTTWLVGDDLFWQANTDKGKELTEKIQALLAEGDEAEVTAQQKATKEIMAKLPLADFKIDPKIPAEQEKVFNSAIWKQLSDSCLSCCACTYVCPTCHCYDVRDFEIDNKVERFRCWDSCMCKDFTKMAAVNPRVSRLERFRQRYMHKLVYFPENNEGTFACVGCGRCLQKCPVSLNIVKVAKALGVAKDV</sequence>
<dbReference type="GO" id="GO:0051536">
    <property type="term" value="F:iron-sulfur cluster binding"/>
    <property type="evidence" value="ECO:0007669"/>
    <property type="project" value="InterPro"/>
</dbReference>
<organism evidence="2">
    <name type="scientific">bioreactor metagenome</name>
    <dbReference type="NCBI Taxonomy" id="1076179"/>
    <lineage>
        <taxon>unclassified sequences</taxon>
        <taxon>metagenomes</taxon>
        <taxon>ecological metagenomes</taxon>
    </lineage>
</organism>
<dbReference type="AlphaFoldDB" id="A0A644UN19"/>